<name>A0A8X6VMG1_TRICX</name>
<gene>
    <name evidence="1" type="ORF">TNCV_4959381</name>
</gene>
<reference evidence="1" key="1">
    <citation type="submission" date="2020-08" db="EMBL/GenBank/DDBJ databases">
        <title>Multicomponent nature underlies the extraordinary mechanical properties of spider dragline silk.</title>
        <authorList>
            <person name="Kono N."/>
            <person name="Nakamura H."/>
            <person name="Mori M."/>
            <person name="Yoshida Y."/>
            <person name="Ohtoshi R."/>
            <person name="Malay A.D."/>
            <person name="Moran D.A.P."/>
            <person name="Tomita M."/>
            <person name="Numata K."/>
            <person name="Arakawa K."/>
        </authorList>
    </citation>
    <scope>NUCLEOTIDE SEQUENCE</scope>
</reference>
<protein>
    <submittedName>
        <fullName evidence="1">Uncharacterized protein</fullName>
    </submittedName>
</protein>
<keyword evidence="2" id="KW-1185">Reference proteome</keyword>
<dbReference type="Proteomes" id="UP000887159">
    <property type="component" value="Unassembled WGS sequence"/>
</dbReference>
<evidence type="ECO:0000313" key="2">
    <source>
        <dbReference type="Proteomes" id="UP000887159"/>
    </source>
</evidence>
<comment type="caution">
    <text evidence="1">The sequence shown here is derived from an EMBL/GenBank/DDBJ whole genome shotgun (WGS) entry which is preliminary data.</text>
</comment>
<dbReference type="EMBL" id="BMAU01021323">
    <property type="protein sequence ID" value="GFY13568.1"/>
    <property type="molecule type" value="Genomic_DNA"/>
</dbReference>
<sequence>MDVSYQQRTVAFRWTWGISAGQCDTPTSPEWLQGSSSSTLLNLDISTGHRNLQTRKLLNNLGCLATCCLEEISTPSHSYWFMDNPAGVMVSITFSTISDINRIHDT</sequence>
<proteinExistence type="predicted"/>
<organism evidence="1 2">
    <name type="scientific">Trichonephila clavipes</name>
    <name type="common">Golden silk orbweaver</name>
    <name type="synonym">Nephila clavipes</name>
    <dbReference type="NCBI Taxonomy" id="2585209"/>
    <lineage>
        <taxon>Eukaryota</taxon>
        <taxon>Metazoa</taxon>
        <taxon>Ecdysozoa</taxon>
        <taxon>Arthropoda</taxon>
        <taxon>Chelicerata</taxon>
        <taxon>Arachnida</taxon>
        <taxon>Araneae</taxon>
        <taxon>Araneomorphae</taxon>
        <taxon>Entelegynae</taxon>
        <taxon>Araneoidea</taxon>
        <taxon>Nephilidae</taxon>
        <taxon>Trichonephila</taxon>
    </lineage>
</organism>
<accession>A0A8X6VMG1</accession>
<evidence type="ECO:0000313" key="1">
    <source>
        <dbReference type="EMBL" id="GFY13568.1"/>
    </source>
</evidence>
<dbReference type="AlphaFoldDB" id="A0A8X6VMG1"/>